<dbReference type="AlphaFoldDB" id="A0A663F411"/>
<proteinExistence type="predicted"/>
<accession>A0A663F411</accession>
<evidence type="ECO:0000313" key="2">
    <source>
        <dbReference type="Proteomes" id="UP000472275"/>
    </source>
</evidence>
<keyword evidence="2" id="KW-1185">Reference proteome</keyword>
<evidence type="ECO:0000313" key="1">
    <source>
        <dbReference type="Ensembl" id="ENSACCP00020018486.1"/>
    </source>
</evidence>
<dbReference type="Ensembl" id="ENSACCT00020019303.1">
    <property type="protein sequence ID" value="ENSACCP00020018486.1"/>
    <property type="gene ID" value="ENSACCG00020012717.1"/>
</dbReference>
<dbReference type="InParanoid" id="A0A663F411"/>
<reference evidence="1" key="2">
    <citation type="submission" date="2025-09" db="UniProtKB">
        <authorList>
            <consortium name="Ensembl"/>
        </authorList>
    </citation>
    <scope>IDENTIFICATION</scope>
</reference>
<dbReference type="Proteomes" id="UP000472275">
    <property type="component" value="Chromosome 6"/>
</dbReference>
<protein>
    <submittedName>
        <fullName evidence="1">Uncharacterized protein</fullName>
    </submittedName>
</protein>
<reference evidence="1" key="1">
    <citation type="submission" date="2025-08" db="UniProtKB">
        <authorList>
            <consortium name="Ensembl"/>
        </authorList>
    </citation>
    <scope>IDENTIFICATION</scope>
</reference>
<name>A0A663F411_AQUCH</name>
<sequence length="119" mass="12910">ETDLETGHSGRQEVLAQPRLLLGFANPVPETKTESYLCLVKQPSLGNGCTTAVMVSVSKALGAPLVTARNWTCGQGCGKGREGRVGLGEQDQDPSLQRKLEIPDYEFGPFSMAKCRWGW</sequence>
<organism evidence="1 2">
    <name type="scientific">Aquila chrysaetos chrysaetos</name>
    <dbReference type="NCBI Taxonomy" id="223781"/>
    <lineage>
        <taxon>Eukaryota</taxon>
        <taxon>Metazoa</taxon>
        <taxon>Chordata</taxon>
        <taxon>Craniata</taxon>
        <taxon>Vertebrata</taxon>
        <taxon>Euteleostomi</taxon>
        <taxon>Archelosauria</taxon>
        <taxon>Archosauria</taxon>
        <taxon>Dinosauria</taxon>
        <taxon>Saurischia</taxon>
        <taxon>Theropoda</taxon>
        <taxon>Coelurosauria</taxon>
        <taxon>Aves</taxon>
        <taxon>Neognathae</taxon>
        <taxon>Neoaves</taxon>
        <taxon>Telluraves</taxon>
        <taxon>Accipitrimorphae</taxon>
        <taxon>Accipitriformes</taxon>
        <taxon>Accipitridae</taxon>
        <taxon>Accipitrinae</taxon>
        <taxon>Aquila</taxon>
    </lineage>
</organism>